<dbReference type="Gene3D" id="2.60.120.40">
    <property type="match status" value="1"/>
</dbReference>
<reference evidence="3" key="1">
    <citation type="submission" date="2025-08" db="UniProtKB">
        <authorList>
            <consortium name="RefSeq"/>
        </authorList>
    </citation>
    <scope>IDENTIFICATION</scope>
    <source>
        <strain evidence="3">Tuebingen</strain>
        <tissue evidence="3">Fibroblasts and whole tissue</tissue>
    </source>
</reference>
<dbReference type="AlphaFoldDB" id="A0A8M3AM44"/>
<feature type="transmembrane region" description="Helical" evidence="1">
    <location>
        <begin position="26"/>
        <end position="49"/>
    </location>
</feature>
<sequence>MEMSASTDVESQSPATRSRSRCLDTFLVGSVIALFLMLGVTIAGALFFANRIERKLNERPSGESQKPEYLVRVQPSSYKMQNFAYLEATKSELKNESMHWKPVKYGEIQTVGSLYSFNEVQHVLTVKEQGSYFLYVTLTFSCTHVCDPAQFDVTFPKDTSPAVKSGDQHPSPWLTCSVRLSQDKGRENASVTKTCWNVVTFPENENRLLAIAKIVLEGKQHNWKLELNHSGFGIFLIDGLKGALPS</sequence>
<dbReference type="Proteomes" id="UP000000437">
    <property type="component" value="Chromosome 1"/>
</dbReference>
<keyword evidence="1" id="KW-0472">Membrane</keyword>
<proteinExistence type="predicted"/>
<dbReference type="GeneID" id="103909543"/>
<keyword evidence="1" id="KW-0812">Transmembrane</keyword>
<evidence type="ECO:0000256" key="1">
    <source>
        <dbReference type="SAM" id="Phobius"/>
    </source>
</evidence>
<evidence type="ECO:0000313" key="2">
    <source>
        <dbReference type="Proteomes" id="UP000000437"/>
    </source>
</evidence>
<gene>
    <name evidence="3" type="primary">LOC103909543</name>
</gene>
<evidence type="ECO:0000313" key="3">
    <source>
        <dbReference type="RefSeq" id="XP_009294353.1"/>
    </source>
</evidence>
<keyword evidence="1" id="KW-1133">Transmembrane helix</keyword>
<dbReference type="InterPro" id="IPR008983">
    <property type="entry name" value="Tumour_necrosis_fac-like_dom"/>
</dbReference>
<name>A0A8M3AM44_DANRE</name>
<keyword evidence="2" id="KW-1185">Reference proteome</keyword>
<dbReference type="KEGG" id="dre:103909543"/>
<protein>
    <submittedName>
        <fullName evidence="3">Uncharacterized protein isoform X1</fullName>
    </submittedName>
</protein>
<dbReference type="RefSeq" id="XP_009294353.1">
    <property type="nucleotide sequence ID" value="XM_009296078.5"/>
</dbReference>
<dbReference type="OrthoDB" id="9899228at2759"/>
<accession>A0A8M3AM44</accession>
<organism evidence="2 3">
    <name type="scientific">Danio rerio</name>
    <name type="common">Zebrafish</name>
    <name type="synonym">Brachydanio rerio</name>
    <dbReference type="NCBI Taxonomy" id="7955"/>
    <lineage>
        <taxon>Eukaryota</taxon>
        <taxon>Metazoa</taxon>
        <taxon>Chordata</taxon>
        <taxon>Craniata</taxon>
        <taxon>Vertebrata</taxon>
        <taxon>Euteleostomi</taxon>
        <taxon>Actinopterygii</taxon>
        <taxon>Neopterygii</taxon>
        <taxon>Teleostei</taxon>
        <taxon>Ostariophysi</taxon>
        <taxon>Cypriniformes</taxon>
        <taxon>Danionidae</taxon>
        <taxon>Danioninae</taxon>
        <taxon>Danio</taxon>
    </lineage>
</organism>